<sequence>MKAVLVITLSFLFASLTNLPLGFSKNDAEPVFDVGGNPLQLGGKYYILPAIRGPPGGGVRLGKTENSNCP</sequence>
<evidence type="ECO:0000256" key="2">
    <source>
        <dbReference type="ARBA" id="ARBA00022900"/>
    </source>
</evidence>
<accession>A0A371E4S0</accession>
<dbReference type="PRINTS" id="PR00291">
    <property type="entry name" value="KUNITZINHBTR"/>
</dbReference>
<dbReference type="EMBL" id="QJKJ01016437">
    <property type="protein sequence ID" value="RDX60987.1"/>
    <property type="molecule type" value="Genomic_DNA"/>
</dbReference>
<keyword evidence="2" id="KW-0722">Serine protease inhibitor</keyword>
<dbReference type="Proteomes" id="UP000257109">
    <property type="component" value="Unassembled WGS sequence"/>
</dbReference>
<reference evidence="5" key="1">
    <citation type="submission" date="2018-05" db="EMBL/GenBank/DDBJ databases">
        <title>Draft genome of Mucuna pruriens seed.</title>
        <authorList>
            <person name="Nnadi N.E."/>
            <person name="Vos R."/>
            <person name="Hasami M.H."/>
            <person name="Devisetty U.K."/>
            <person name="Aguiy J.C."/>
        </authorList>
    </citation>
    <scope>NUCLEOTIDE SEQUENCE [LARGE SCALE GENOMIC DNA]</scope>
    <source>
        <strain evidence="5">JCA_2017</strain>
    </source>
</reference>
<evidence type="ECO:0000313" key="5">
    <source>
        <dbReference type="EMBL" id="RDX60987.1"/>
    </source>
</evidence>
<gene>
    <name evidence="5" type="primary">PIP20-2</name>
    <name evidence="5" type="ORF">CR513_60828</name>
</gene>
<evidence type="ECO:0000256" key="4">
    <source>
        <dbReference type="SAM" id="SignalP"/>
    </source>
</evidence>
<dbReference type="Pfam" id="PF00197">
    <property type="entry name" value="Kunitz_legume"/>
    <property type="match status" value="1"/>
</dbReference>
<dbReference type="InterPro" id="IPR002160">
    <property type="entry name" value="Prot_inh_Kunz-lg"/>
</dbReference>
<feature type="chain" id="PRO_5016794628" evidence="4">
    <location>
        <begin position="25"/>
        <end position="70"/>
    </location>
</feature>
<dbReference type="PANTHER" id="PTHR33107">
    <property type="entry name" value="KUNITZ TRYPSIN INHIBITOR 2"/>
    <property type="match status" value="1"/>
</dbReference>
<dbReference type="PANTHER" id="PTHR33107:SF21">
    <property type="entry name" value="KUNITZ FAMILY TRYPSIN AND PROTEASE INHIBITOR PROTEIN"/>
    <property type="match status" value="1"/>
</dbReference>
<name>A0A371E4S0_MUCPR</name>
<evidence type="ECO:0000256" key="3">
    <source>
        <dbReference type="ARBA" id="ARBA00023157"/>
    </source>
</evidence>
<dbReference type="GO" id="GO:0004867">
    <property type="term" value="F:serine-type endopeptidase inhibitor activity"/>
    <property type="evidence" value="ECO:0007669"/>
    <property type="project" value="UniProtKB-KW"/>
</dbReference>
<comment type="caution">
    <text evidence="5">The sequence shown here is derived from an EMBL/GenBank/DDBJ whole genome shotgun (WGS) entry which is preliminary data.</text>
</comment>
<protein>
    <submittedName>
        <fullName evidence="5">Kunitz-type trypsin inhibitor-like 2 protein</fullName>
    </submittedName>
</protein>
<evidence type="ECO:0000313" key="6">
    <source>
        <dbReference type="Proteomes" id="UP000257109"/>
    </source>
</evidence>
<feature type="non-terminal residue" evidence="5">
    <location>
        <position position="1"/>
    </location>
</feature>
<dbReference type="AlphaFoldDB" id="A0A371E4S0"/>
<dbReference type="SUPFAM" id="SSF50386">
    <property type="entry name" value="STI-like"/>
    <property type="match status" value="1"/>
</dbReference>
<dbReference type="InterPro" id="IPR011065">
    <property type="entry name" value="Kunitz_inhibitor_STI-like_sf"/>
</dbReference>
<evidence type="ECO:0000256" key="1">
    <source>
        <dbReference type="ARBA" id="ARBA00022690"/>
    </source>
</evidence>
<dbReference type="MEROPS" id="I03.025"/>
<keyword evidence="3" id="KW-1015">Disulfide bond</keyword>
<feature type="non-terminal residue" evidence="5">
    <location>
        <position position="70"/>
    </location>
</feature>
<keyword evidence="4" id="KW-0732">Signal</keyword>
<dbReference type="Gene3D" id="2.80.10.50">
    <property type="match status" value="1"/>
</dbReference>
<feature type="signal peptide" evidence="4">
    <location>
        <begin position="1"/>
        <end position="24"/>
    </location>
</feature>
<keyword evidence="6" id="KW-1185">Reference proteome</keyword>
<dbReference type="OrthoDB" id="1751999at2759"/>
<keyword evidence="1" id="KW-0646">Protease inhibitor</keyword>
<proteinExistence type="predicted"/>
<organism evidence="5 6">
    <name type="scientific">Mucuna pruriens</name>
    <name type="common">Velvet bean</name>
    <name type="synonym">Dolichos pruriens</name>
    <dbReference type="NCBI Taxonomy" id="157652"/>
    <lineage>
        <taxon>Eukaryota</taxon>
        <taxon>Viridiplantae</taxon>
        <taxon>Streptophyta</taxon>
        <taxon>Embryophyta</taxon>
        <taxon>Tracheophyta</taxon>
        <taxon>Spermatophyta</taxon>
        <taxon>Magnoliopsida</taxon>
        <taxon>eudicotyledons</taxon>
        <taxon>Gunneridae</taxon>
        <taxon>Pentapetalae</taxon>
        <taxon>rosids</taxon>
        <taxon>fabids</taxon>
        <taxon>Fabales</taxon>
        <taxon>Fabaceae</taxon>
        <taxon>Papilionoideae</taxon>
        <taxon>50 kb inversion clade</taxon>
        <taxon>NPAAA clade</taxon>
        <taxon>indigoferoid/millettioid clade</taxon>
        <taxon>Phaseoleae</taxon>
        <taxon>Mucuna</taxon>
    </lineage>
</organism>